<evidence type="ECO:0000313" key="3">
    <source>
        <dbReference type="EMBL" id="KAA0023649.1"/>
    </source>
</evidence>
<dbReference type="InterPro" id="IPR005545">
    <property type="entry name" value="YCII"/>
</dbReference>
<gene>
    <name evidence="3" type="ORF">FOY51_09745</name>
</gene>
<dbReference type="AlphaFoldDB" id="A0A5A7SE40"/>
<dbReference type="Gene3D" id="3.30.70.1060">
    <property type="entry name" value="Dimeric alpha+beta barrel"/>
    <property type="match status" value="1"/>
</dbReference>
<evidence type="ECO:0000256" key="1">
    <source>
        <dbReference type="ARBA" id="ARBA00007689"/>
    </source>
</evidence>
<dbReference type="PANTHER" id="PTHR35174:SF3">
    <property type="entry name" value="BLL7171 PROTEIN"/>
    <property type="match status" value="1"/>
</dbReference>
<dbReference type="RefSeq" id="WP_149429995.1">
    <property type="nucleotide sequence ID" value="NZ_VLNY01000003.1"/>
</dbReference>
<feature type="domain" description="YCII-related" evidence="2">
    <location>
        <begin position="1"/>
        <end position="100"/>
    </location>
</feature>
<dbReference type="PANTHER" id="PTHR35174">
    <property type="entry name" value="BLL7171 PROTEIN-RELATED"/>
    <property type="match status" value="1"/>
</dbReference>
<organism evidence="3 4">
    <name type="scientific">Antrihabitans cavernicola</name>
    <dbReference type="NCBI Taxonomy" id="2495913"/>
    <lineage>
        <taxon>Bacteria</taxon>
        <taxon>Bacillati</taxon>
        <taxon>Actinomycetota</taxon>
        <taxon>Actinomycetes</taxon>
        <taxon>Mycobacteriales</taxon>
        <taxon>Nocardiaceae</taxon>
        <taxon>Antrihabitans</taxon>
    </lineage>
</organism>
<evidence type="ECO:0000259" key="2">
    <source>
        <dbReference type="Pfam" id="PF03795"/>
    </source>
</evidence>
<keyword evidence="4" id="KW-1185">Reference proteome</keyword>
<evidence type="ECO:0000313" key="4">
    <source>
        <dbReference type="Proteomes" id="UP000322244"/>
    </source>
</evidence>
<dbReference type="InterPro" id="IPR011008">
    <property type="entry name" value="Dimeric_a/b-barrel"/>
</dbReference>
<accession>A0A5A7SE40</accession>
<name>A0A5A7SE40_9NOCA</name>
<dbReference type="OrthoDB" id="668782at2"/>
<dbReference type="SUPFAM" id="SSF54909">
    <property type="entry name" value="Dimeric alpha+beta barrel"/>
    <property type="match status" value="1"/>
</dbReference>
<reference evidence="3 4" key="1">
    <citation type="submission" date="2019-07" db="EMBL/GenBank/DDBJ databases">
        <title>Rhodococcus cavernicolus sp. nov., isolated from a cave.</title>
        <authorList>
            <person name="Lee S.D."/>
        </authorList>
    </citation>
    <scope>NUCLEOTIDE SEQUENCE [LARGE SCALE GENOMIC DNA]</scope>
    <source>
        <strain evidence="3 4">C1-24</strain>
    </source>
</reference>
<comment type="similarity">
    <text evidence="1">Belongs to the YciI family.</text>
</comment>
<comment type="caution">
    <text evidence="3">The sequence shown here is derived from an EMBL/GenBank/DDBJ whole genome shotgun (WGS) entry which is preliminary data.</text>
</comment>
<dbReference type="EMBL" id="VLNY01000003">
    <property type="protein sequence ID" value="KAA0023649.1"/>
    <property type="molecule type" value="Genomic_DNA"/>
</dbReference>
<sequence>MKYMIMMFGDAGTMMETQTPEWVRDMIAFMHNLNSDLVESGEFVFAEGLVDSTQAKTVRIQNAIPVPTDGPFAETKESLIGFWIVDVESEERAIAITSKIVNQIQQPVELRRVADAPPEPV</sequence>
<dbReference type="Pfam" id="PF03795">
    <property type="entry name" value="YCII"/>
    <property type="match status" value="1"/>
</dbReference>
<proteinExistence type="inferred from homology"/>
<dbReference type="Proteomes" id="UP000322244">
    <property type="component" value="Unassembled WGS sequence"/>
</dbReference>
<protein>
    <recommendedName>
        <fullName evidence="2">YCII-related domain-containing protein</fullName>
    </recommendedName>
</protein>